<evidence type="ECO:0000313" key="2">
    <source>
        <dbReference type="Proteomes" id="UP000194350"/>
    </source>
</evidence>
<name>A0A1Y2SDD5_9GAMM</name>
<evidence type="ECO:0000313" key="1">
    <source>
        <dbReference type="EMBL" id="OTA15530.1"/>
    </source>
</evidence>
<accession>A0A1Y2SDD5</accession>
<dbReference type="Proteomes" id="UP000194350">
    <property type="component" value="Unassembled WGS sequence"/>
</dbReference>
<gene>
    <name evidence="1" type="ORF">Xvie_02610</name>
</gene>
<keyword evidence="2" id="KW-1185">Reference proteome</keyword>
<organism evidence="1 2">
    <name type="scientific">Xenorhabdus vietnamensis</name>
    <dbReference type="NCBI Taxonomy" id="351656"/>
    <lineage>
        <taxon>Bacteria</taxon>
        <taxon>Pseudomonadati</taxon>
        <taxon>Pseudomonadota</taxon>
        <taxon>Gammaproteobacteria</taxon>
        <taxon>Enterobacterales</taxon>
        <taxon>Morganellaceae</taxon>
        <taxon>Xenorhabdus</taxon>
    </lineage>
</organism>
<dbReference type="EMBL" id="MUBJ01000014">
    <property type="protein sequence ID" value="OTA15530.1"/>
    <property type="molecule type" value="Genomic_DNA"/>
</dbReference>
<reference evidence="1 2" key="1">
    <citation type="submission" date="2016-10" db="EMBL/GenBank/DDBJ databases">
        <title>Systematic genetic and metabolomic analysis of Xenorhabdus and Photorhabdus spp., highlights the requirements for a dual symbiotic and pathogenic life style.</title>
        <authorList>
            <person name="Tobias N.J."/>
            <person name="Wolff H."/>
            <person name="Djahanschiri B."/>
            <person name="Pidot S.J."/>
            <person name="Stinear T.P."/>
            <person name="Ebersberger I."/>
            <person name="Bode H.B."/>
        </authorList>
    </citation>
    <scope>NUCLEOTIDE SEQUENCE [LARGE SCALE GENOMIC DNA]</scope>
    <source>
        <strain evidence="1 2">DSM 22392</strain>
    </source>
</reference>
<sequence>MLNRNDASHILHGYGAFKQQGKGTFRLGDLTQITVGIHLRREHHAQWRDPFGGQCYGQFHRGFIACAVIVEGDQHLLNPVLCKGLPVIGCNPVHTVSRCDMAVPGHPERQRIDQRFTQDQAF</sequence>
<proteinExistence type="predicted"/>
<comment type="caution">
    <text evidence="1">The sequence shown here is derived from an EMBL/GenBank/DDBJ whole genome shotgun (WGS) entry which is preliminary data.</text>
</comment>
<protein>
    <submittedName>
        <fullName evidence="1">Uncharacterized protein</fullName>
    </submittedName>
</protein>
<dbReference type="AlphaFoldDB" id="A0A1Y2SDD5"/>